<dbReference type="EMBL" id="JAULSC010000007">
    <property type="protein sequence ID" value="MDO3395942.1"/>
    <property type="molecule type" value="Genomic_DNA"/>
</dbReference>
<name>A0ABT8TUE0_9ACTN</name>
<evidence type="ECO:0000313" key="2">
    <source>
        <dbReference type="Proteomes" id="UP001168363"/>
    </source>
</evidence>
<dbReference type="Proteomes" id="UP001168363">
    <property type="component" value="Unassembled WGS sequence"/>
</dbReference>
<protein>
    <recommendedName>
        <fullName evidence="3">PepSY domain-containing protein</fullName>
    </recommendedName>
</protein>
<gene>
    <name evidence="1" type="ORF">QWJ41_09455</name>
</gene>
<organism evidence="1 2">
    <name type="scientific">Nocardioides cremeus</name>
    <dbReference type="NCBI Taxonomy" id="3058044"/>
    <lineage>
        <taxon>Bacteria</taxon>
        <taxon>Bacillati</taxon>
        <taxon>Actinomycetota</taxon>
        <taxon>Actinomycetes</taxon>
        <taxon>Propionibacteriales</taxon>
        <taxon>Nocardioidaceae</taxon>
        <taxon>Nocardioides</taxon>
    </lineage>
</organism>
<comment type="caution">
    <text evidence="1">The sequence shown here is derived from an EMBL/GenBank/DDBJ whole genome shotgun (WGS) entry which is preliminary data.</text>
</comment>
<accession>A0ABT8TUE0</accession>
<keyword evidence="2" id="KW-1185">Reference proteome</keyword>
<sequence>MPTASRPWVPVAALLAMLVSGIFLLADDGCGRGTGRWTGAGMPMMGADPGAGWLAGDGEPVDGLGEARRRAEEFAERLAPGLVVGEVMRFTENYYAELEEPDGTKATEVLVDPASGATQLEFGPARMWNTRYGMMTRSGSSDRLGPEQAQDIAQQWADDRDGLTVEDAEAFPGYYTLHTLRDGRIEGMLSVHDVSGAVWYHGWHGDFEEMSEGP</sequence>
<dbReference type="RefSeq" id="WP_302707612.1">
    <property type="nucleotide sequence ID" value="NZ_JAULSC010000007.1"/>
</dbReference>
<evidence type="ECO:0000313" key="1">
    <source>
        <dbReference type="EMBL" id="MDO3395942.1"/>
    </source>
</evidence>
<reference evidence="1" key="1">
    <citation type="submission" date="2023-06" db="EMBL/GenBank/DDBJ databases">
        <title>Genome sequence of Nocardioides sp. SOB44.</title>
        <authorList>
            <person name="Zhang G."/>
        </authorList>
    </citation>
    <scope>NUCLEOTIDE SEQUENCE</scope>
    <source>
        <strain evidence="1">SOB44</strain>
    </source>
</reference>
<proteinExistence type="predicted"/>
<evidence type="ECO:0008006" key="3">
    <source>
        <dbReference type="Google" id="ProtNLM"/>
    </source>
</evidence>